<dbReference type="PRINTS" id="PR01217">
    <property type="entry name" value="PRICHEXTENSN"/>
</dbReference>
<keyword evidence="3" id="KW-1185">Reference proteome</keyword>
<protein>
    <submittedName>
        <fullName evidence="2">Uncharacterized protein</fullName>
    </submittedName>
</protein>
<accession>A0A378Y908</accession>
<evidence type="ECO:0000256" key="1">
    <source>
        <dbReference type="SAM" id="MobiDB-lite"/>
    </source>
</evidence>
<feature type="region of interest" description="Disordered" evidence="1">
    <location>
        <begin position="62"/>
        <end position="190"/>
    </location>
</feature>
<dbReference type="Proteomes" id="UP000255467">
    <property type="component" value="Unassembled WGS sequence"/>
</dbReference>
<feature type="compositionally biased region" description="Pro residues" evidence="1">
    <location>
        <begin position="69"/>
        <end position="79"/>
    </location>
</feature>
<evidence type="ECO:0000313" key="2">
    <source>
        <dbReference type="EMBL" id="SUA72867.1"/>
    </source>
</evidence>
<sequence length="405" mass="42272">MRLGDILRPQRRGRAVAAITASVTVAAATVIALNPGTATGETPAERCARETAAYNAAWESTWRASNPGNPGPPPPPPVPYVCHDPGEPTTTTPTAPPTAPGLQPTQAPGAGVQGQAGNAPGQLPQGNGTDIVPVPTVTPVVPAQTPAAEPESPRRQDPAVSNAVVPETEGSMPPPSPDTATTNPRPFDSRLHEVSNKVGEAPPPGEGPSYNGCQYCPTDGKGNLVTGDVGDAPSRWHTGTYYHWKIDRVEPRGIRTGPVKENPVVTCFGPDPDRNWPGDKVVKGEDIERGTLNVTESGFDVGGTLGLSNEKGSGELSGSYHRSTSTEESKTVTASMSVDCGAYDIPVGQVVNVYPTYRVTEWWGHWEQVTCGVAVGCRVRSVGPTEHGFYYSLGGGGLPVLEPAA</sequence>
<reference evidence="2 3" key="1">
    <citation type="submission" date="2018-06" db="EMBL/GenBank/DDBJ databases">
        <authorList>
            <consortium name="Pathogen Informatics"/>
            <person name="Doyle S."/>
        </authorList>
    </citation>
    <scope>NUCLEOTIDE SEQUENCE [LARGE SCALE GENOMIC DNA]</scope>
    <source>
        <strain evidence="2 3">NCTC1934</strain>
    </source>
</reference>
<name>A0A378Y908_9NOCA</name>
<feature type="compositionally biased region" description="Basic and acidic residues" evidence="1">
    <location>
        <begin position="271"/>
        <end position="281"/>
    </location>
</feature>
<feature type="region of interest" description="Disordered" evidence="1">
    <location>
        <begin position="305"/>
        <end position="329"/>
    </location>
</feature>
<organism evidence="2 3">
    <name type="scientific">Nocardia otitidiscaviarum</name>
    <dbReference type="NCBI Taxonomy" id="1823"/>
    <lineage>
        <taxon>Bacteria</taxon>
        <taxon>Bacillati</taxon>
        <taxon>Actinomycetota</taxon>
        <taxon>Actinomycetes</taxon>
        <taxon>Mycobacteriales</taxon>
        <taxon>Nocardiaceae</taxon>
        <taxon>Nocardia</taxon>
    </lineage>
</organism>
<gene>
    <name evidence="2" type="ORF">NCTC1934_00297</name>
</gene>
<feature type="region of interest" description="Disordered" evidence="1">
    <location>
        <begin position="255"/>
        <end position="281"/>
    </location>
</feature>
<evidence type="ECO:0000313" key="3">
    <source>
        <dbReference type="Proteomes" id="UP000255467"/>
    </source>
</evidence>
<dbReference type="EMBL" id="UGRY01000002">
    <property type="protein sequence ID" value="SUA72867.1"/>
    <property type="molecule type" value="Genomic_DNA"/>
</dbReference>
<dbReference type="AlphaFoldDB" id="A0A378Y908"/>
<proteinExistence type="predicted"/>
<feature type="compositionally biased region" description="Low complexity" evidence="1">
    <location>
        <begin position="132"/>
        <end position="148"/>
    </location>
</feature>
<feature type="compositionally biased region" description="Low complexity" evidence="1">
    <location>
        <begin position="100"/>
        <end position="122"/>
    </location>
</feature>